<reference evidence="14" key="1">
    <citation type="submission" date="2020-05" db="EMBL/GenBank/DDBJ databases">
        <title>Evolutionary and genomic comparisons of hybrid uninucleate and nonhybrid Rhizoctonia fungi.</title>
        <authorList>
            <person name="Li C."/>
            <person name="Chen X."/>
        </authorList>
    </citation>
    <scope>NUCLEOTIDE SEQUENCE</scope>
    <source>
        <strain evidence="14">AG-1 IA</strain>
    </source>
</reference>
<sequence length="315" mass="35145">MSNDYAKHDILWMFGRLMQEYINRLGELDQPEHLSRPLTSITLYCLLLSLIMQLFAKLSVAAAFASAIIGVFAAPTDGTLLTRAAPQVITKCTVPNTVALTFDDGPYQYIYDIVNTLENAGAKGTFFFNGNNYECIYSAENQKRLKYVYDRGHQIGSHTWGHKDLATLSWDQVHDEMWRVEPNKLYLKSEALQRILGVMPACMRPPFGSYNDNVQNVAGVRGQKIVNWDFDSRDSAGASAAESNGLYDQIISQRPSTILALNHETYASTAYEVLPYAIQKLQAAGYRLVTVAECLGEQPYQSVGSPQTPDASWTC</sequence>
<keyword evidence="10" id="KW-0449">Lipoprotein</keyword>
<keyword evidence="12" id="KW-1133">Transmembrane helix</keyword>
<dbReference type="GO" id="GO:0071555">
    <property type="term" value="P:cell wall organization"/>
    <property type="evidence" value="ECO:0007669"/>
    <property type="project" value="UniProtKB-KW"/>
</dbReference>
<comment type="cofactor">
    <cofactor evidence="1">
        <name>Co(2+)</name>
        <dbReference type="ChEBI" id="CHEBI:48828"/>
    </cofactor>
</comment>
<comment type="subcellular location">
    <subcellularLocation>
        <location evidence="2">Cell membrane</location>
        <topology evidence="2">Lipid-anchor</topology>
        <topology evidence="2">GPI-anchor</topology>
    </subcellularLocation>
</comment>
<name>A0A8H8P3S4_9AGAM</name>
<dbReference type="AlphaFoldDB" id="A0A8H8P3S4"/>
<evidence type="ECO:0000256" key="8">
    <source>
        <dbReference type="ARBA" id="ARBA00023136"/>
    </source>
</evidence>
<keyword evidence="9" id="KW-0119">Carbohydrate metabolism</keyword>
<dbReference type="GO" id="GO:0046872">
    <property type="term" value="F:metal ion binding"/>
    <property type="evidence" value="ECO:0007669"/>
    <property type="project" value="UniProtKB-KW"/>
</dbReference>
<dbReference type="CDD" id="cd10951">
    <property type="entry name" value="CE4_ClCDA_like"/>
    <property type="match status" value="1"/>
</dbReference>
<evidence type="ECO:0000256" key="12">
    <source>
        <dbReference type="SAM" id="Phobius"/>
    </source>
</evidence>
<gene>
    <name evidence="14" type="ORF">RhiXN_11517</name>
</gene>
<evidence type="ECO:0000256" key="5">
    <source>
        <dbReference type="ARBA" id="ARBA00022723"/>
    </source>
</evidence>
<dbReference type="GeneID" id="67033795"/>
<evidence type="ECO:0000256" key="4">
    <source>
        <dbReference type="ARBA" id="ARBA00022622"/>
    </source>
</evidence>
<keyword evidence="5" id="KW-0479">Metal-binding</keyword>
<evidence type="ECO:0000259" key="13">
    <source>
        <dbReference type="PROSITE" id="PS51677"/>
    </source>
</evidence>
<protein>
    <submittedName>
        <fullName evidence="14">Chitin deacetylase</fullName>
    </submittedName>
</protein>
<dbReference type="PANTHER" id="PTHR46471">
    <property type="entry name" value="CHITIN DEACETYLASE"/>
    <property type="match status" value="1"/>
</dbReference>
<keyword evidence="8 12" id="KW-0472">Membrane</keyword>
<evidence type="ECO:0000313" key="15">
    <source>
        <dbReference type="Proteomes" id="UP000650533"/>
    </source>
</evidence>
<feature type="transmembrane region" description="Helical" evidence="12">
    <location>
        <begin position="41"/>
        <end position="74"/>
    </location>
</feature>
<evidence type="ECO:0000256" key="11">
    <source>
        <dbReference type="ARBA" id="ARBA00023316"/>
    </source>
</evidence>
<dbReference type="GO" id="GO:0005975">
    <property type="term" value="P:carbohydrate metabolic process"/>
    <property type="evidence" value="ECO:0007669"/>
    <property type="project" value="InterPro"/>
</dbReference>
<accession>A0A8H8P3S4</accession>
<keyword evidence="7" id="KW-0378">Hydrolase</keyword>
<dbReference type="GO" id="GO:0098552">
    <property type="term" value="C:side of membrane"/>
    <property type="evidence" value="ECO:0007669"/>
    <property type="project" value="UniProtKB-KW"/>
</dbReference>
<keyword evidence="6" id="KW-0732">Signal</keyword>
<evidence type="ECO:0000256" key="10">
    <source>
        <dbReference type="ARBA" id="ARBA00023288"/>
    </source>
</evidence>
<evidence type="ECO:0000256" key="3">
    <source>
        <dbReference type="ARBA" id="ARBA00022475"/>
    </source>
</evidence>
<dbReference type="KEGG" id="rsx:RhiXN_11517"/>
<dbReference type="SUPFAM" id="SSF88713">
    <property type="entry name" value="Glycoside hydrolase/deacetylase"/>
    <property type="match status" value="1"/>
</dbReference>
<dbReference type="PROSITE" id="PS51677">
    <property type="entry name" value="NODB"/>
    <property type="match status" value="1"/>
</dbReference>
<dbReference type="Pfam" id="PF01522">
    <property type="entry name" value="Polysacc_deac_1"/>
    <property type="match status" value="1"/>
</dbReference>
<organism evidence="14 15">
    <name type="scientific">Rhizoctonia solani</name>
    <dbReference type="NCBI Taxonomy" id="456999"/>
    <lineage>
        <taxon>Eukaryota</taxon>
        <taxon>Fungi</taxon>
        <taxon>Dikarya</taxon>
        <taxon>Basidiomycota</taxon>
        <taxon>Agaricomycotina</taxon>
        <taxon>Agaricomycetes</taxon>
        <taxon>Cantharellales</taxon>
        <taxon>Ceratobasidiaceae</taxon>
        <taxon>Rhizoctonia</taxon>
    </lineage>
</organism>
<dbReference type="InterPro" id="IPR011330">
    <property type="entry name" value="Glyco_hydro/deAcase_b/a-brl"/>
</dbReference>
<evidence type="ECO:0000313" key="14">
    <source>
        <dbReference type="EMBL" id="QRW24605.1"/>
    </source>
</evidence>
<dbReference type="RefSeq" id="XP_043184842.1">
    <property type="nucleotide sequence ID" value="XM_043331332.1"/>
</dbReference>
<dbReference type="GO" id="GO:0016810">
    <property type="term" value="F:hydrolase activity, acting on carbon-nitrogen (but not peptide) bonds"/>
    <property type="evidence" value="ECO:0007669"/>
    <property type="project" value="InterPro"/>
</dbReference>
<dbReference type="InterPro" id="IPR002509">
    <property type="entry name" value="NODB_dom"/>
</dbReference>
<evidence type="ECO:0000256" key="6">
    <source>
        <dbReference type="ARBA" id="ARBA00022729"/>
    </source>
</evidence>
<dbReference type="PANTHER" id="PTHR46471:SF2">
    <property type="entry name" value="CHITIN DEACETYLASE-RELATED"/>
    <property type="match status" value="1"/>
</dbReference>
<dbReference type="Gene3D" id="3.20.20.370">
    <property type="entry name" value="Glycoside hydrolase/deacetylase"/>
    <property type="match status" value="1"/>
</dbReference>
<evidence type="ECO:0000256" key="7">
    <source>
        <dbReference type="ARBA" id="ARBA00022801"/>
    </source>
</evidence>
<keyword evidence="11" id="KW-0961">Cell wall biogenesis/degradation</keyword>
<proteinExistence type="predicted"/>
<dbReference type="Proteomes" id="UP000650533">
    <property type="component" value="Chromosome 12"/>
</dbReference>
<keyword evidence="4" id="KW-0336">GPI-anchor</keyword>
<keyword evidence="12" id="KW-0812">Transmembrane</keyword>
<feature type="domain" description="NodB homology" evidence="13">
    <location>
        <begin position="96"/>
        <end position="289"/>
    </location>
</feature>
<evidence type="ECO:0000256" key="9">
    <source>
        <dbReference type="ARBA" id="ARBA00023277"/>
    </source>
</evidence>
<keyword evidence="3" id="KW-1003">Cell membrane</keyword>
<evidence type="ECO:0000256" key="1">
    <source>
        <dbReference type="ARBA" id="ARBA00001941"/>
    </source>
</evidence>
<dbReference type="EMBL" id="CP059669">
    <property type="protein sequence ID" value="QRW24605.1"/>
    <property type="molecule type" value="Genomic_DNA"/>
</dbReference>
<dbReference type="GO" id="GO:0005886">
    <property type="term" value="C:plasma membrane"/>
    <property type="evidence" value="ECO:0007669"/>
    <property type="project" value="UniProtKB-SubCell"/>
</dbReference>
<evidence type="ECO:0000256" key="2">
    <source>
        <dbReference type="ARBA" id="ARBA00004609"/>
    </source>
</evidence>
<keyword evidence="4" id="KW-0325">Glycoprotein</keyword>